<evidence type="ECO:0000313" key="1">
    <source>
        <dbReference type="EMBL" id="NWC83169.1"/>
    </source>
</evidence>
<proteinExistence type="predicted"/>
<reference evidence="1 2" key="1">
    <citation type="submission" date="2020-04" db="EMBL/GenBank/DDBJ databases">
        <title>Molecular characterization of pseudomonads from Agaricus bisporus reveal novel blotch 2 pathogens in Western Europe.</title>
        <authorList>
            <person name="Taparia T."/>
            <person name="Krijger M."/>
            <person name="Haynes E."/>
            <person name="Elpinstone J.G."/>
            <person name="Noble R."/>
            <person name="Van Der Wolf J."/>
        </authorList>
    </citation>
    <scope>NUCLEOTIDE SEQUENCE [LARGE SCALE GENOMIC DNA]</scope>
    <source>
        <strain evidence="1 2">P7765</strain>
    </source>
</reference>
<dbReference type="EMBL" id="JACARV010000080">
    <property type="protein sequence ID" value="NWC83169.1"/>
    <property type="molecule type" value="Genomic_DNA"/>
</dbReference>
<accession>A0A7Y7ZG36</accession>
<evidence type="ECO:0000313" key="2">
    <source>
        <dbReference type="Proteomes" id="UP000542695"/>
    </source>
</evidence>
<protein>
    <submittedName>
        <fullName evidence="1">Uncharacterized protein</fullName>
    </submittedName>
</protein>
<comment type="caution">
    <text evidence="1">The sequence shown here is derived from an EMBL/GenBank/DDBJ whole genome shotgun (WGS) entry which is preliminary data.</text>
</comment>
<name>A0A7Y7ZG36_PSEPU</name>
<dbReference type="Proteomes" id="UP000542695">
    <property type="component" value="Unassembled WGS sequence"/>
</dbReference>
<gene>
    <name evidence="1" type="ORF">HX798_23180</name>
</gene>
<dbReference type="RefSeq" id="WP_177011064.1">
    <property type="nucleotide sequence ID" value="NZ_JACARV010000080.1"/>
</dbReference>
<sequence length="63" mass="6818">MSFQNDALYSGFEELSAAVSHRAKFGGWIFHATDGSAIWFDLRFTPSAIISHQATAGLSGKLV</sequence>
<organism evidence="1 2">
    <name type="scientific">Pseudomonas putida</name>
    <name type="common">Arthrobacter siderocapsulatus</name>
    <dbReference type="NCBI Taxonomy" id="303"/>
    <lineage>
        <taxon>Bacteria</taxon>
        <taxon>Pseudomonadati</taxon>
        <taxon>Pseudomonadota</taxon>
        <taxon>Gammaproteobacteria</taxon>
        <taxon>Pseudomonadales</taxon>
        <taxon>Pseudomonadaceae</taxon>
        <taxon>Pseudomonas</taxon>
    </lineage>
</organism>
<dbReference type="AlphaFoldDB" id="A0A7Y7ZG36"/>